<gene>
    <name evidence="3" type="ORF">BaRGS_00039251</name>
</gene>
<evidence type="ECO:0000259" key="2">
    <source>
        <dbReference type="PROSITE" id="PS50072"/>
    </source>
</evidence>
<dbReference type="Gene3D" id="2.40.100.10">
    <property type="entry name" value="Cyclophilin-like"/>
    <property type="match status" value="1"/>
</dbReference>
<feature type="domain" description="PPIase cyclophilin-type" evidence="2">
    <location>
        <begin position="126"/>
        <end position="290"/>
    </location>
</feature>
<dbReference type="Pfam" id="PF00160">
    <property type="entry name" value="Pro_isomerase"/>
    <property type="match status" value="1"/>
</dbReference>
<dbReference type="AlphaFoldDB" id="A0ABD0J3P5"/>
<dbReference type="SUPFAM" id="SSF50891">
    <property type="entry name" value="Cyclophilin-like"/>
    <property type="match status" value="1"/>
</dbReference>
<dbReference type="PROSITE" id="PS50072">
    <property type="entry name" value="CSA_PPIASE_2"/>
    <property type="match status" value="1"/>
</dbReference>
<dbReference type="PRINTS" id="PR00153">
    <property type="entry name" value="CSAPPISMRASE"/>
</dbReference>
<keyword evidence="1" id="KW-0413">Isomerase</keyword>
<reference evidence="3 4" key="1">
    <citation type="journal article" date="2023" name="Sci. Data">
        <title>Genome assembly of the Korean intertidal mud-creeper Batillaria attramentaria.</title>
        <authorList>
            <person name="Patra A.K."/>
            <person name="Ho P.T."/>
            <person name="Jun S."/>
            <person name="Lee S.J."/>
            <person name="Kim Y."/>
            <person name="Won Y.J."/>
        </authorList>
    </citation>
    <scope>NUCLEOTIDE SEQUENCE [LARGE SCALE GENOMIC DNA]</scope>
    <source>
        <strain evidence="3">Wonlab-2016</strain>
    </source>
</reference>
<evidence type="ECO:0000256" key="1">
    <source>
        <dbReference type="RuleBase" id="RU363019"/>
    </source>
</evidence>
<dbReference type="FunFam" id="2.40.100.10:FF:000048">
    <property type="entry name" value="Peptidyl-prolyl cis-trans isomerase"/>
    <property type="match status" value="1"/>
</dbReference>
<sequence>MAAKTKVEVYGLLNDVNYVRARCCAEDIYKRSPTKFQEPVTVGMLQFEWDMFIDEKRRALRGEAWQFEEKVITFVDGELIGGPEDFIQWAMEKHNFEEFRPMPLYITLTEEGYKGHLNSKNHDYVYLDISIGNEDAGRLVIELFSDRVPKTCANFRALCTGEKGVAEESGLKLSFANSIFHRIVRNGWIQGGDIYHGRGNGGESIYGPVFEDENFSVPHDRRGILGMANKGRHTNSSQFYITLQPTPWMDTKYVAFGQIIEGTDTLRKMETEETMNERPNRDIKIAGCGVLTYEF</sequence>
<dbReference type="EMBL" id="JACVVK020000674">
    <property type="protein sequence ID" value="KAK7457279.1"/>
    <property type="molecule type" value="Genomic_DNA"/>
</dbReference>
<dbReference type="InterPro" id="IPR002130">
    <property type="entry name" value="Cyclophilin-type_PPIase_dom"/>
</dbReference>
<dbReference type="InterPro" id="IPR029000">
    <property type="entry name" value="Cyclophilin-like_dom_sf"/>
</dbReference>
<comment type="caution">
    <text evidence="3">The sequence shown here is derived from an EMBL/GenBank/DDBJ whole genome shotgun (WGS) entry which is preliminary data.</text>
</comment>
<dbReference type="PANTHER" id="PTHR11071">
    <property type="entry name" value="PEPTIDYL-PROLYL CIS-TRANS ISOMERASE"/>
    <property type="match status" value="1"/>
</dbReference>
<organism evidence="3 4">
    <name type="scientific">Batillaria attramentaria</name>
    <dbReference type="NCBI Taxonomy" id="370345"/>
    <lineage>
        <taxon>Eukaryota</taxon>
        <taxon>Metazoa</taxon>
        <taxon>Spiralia</taxon>
        <taxon>Lophotrochozoa</taxon>
        <taxon>Mollusca</taxon>
        <taxon>Gastropoda</taxon>
        <taxon>Caenogastropoda</taxon>
        <taxon>Sorbeoconcha</taxon>
        <taxon>Cerithioidea</taxon>
        <taxon>Batillariidae</taxon>
        <taxon>Batillaria</taxon>
    </lineage>
</organism>
<dbReference type="Proteomes" id="UP001519460">
    <property type="component" value="Unassembled WGS sequence"/>
</dbReference>
<dbReference type="EC" id="5.2.1.8" evidence="1"/>
<proteinExistence type="inferred from homology"/>
<keyword evidence="1" id="KW-0697">Rotamase</keyword>
<comment type="similarity">
    <text evidence="1">Belongs to the cyclophilin-type PPIase family.</text>
</comment>
<comment type="function">
    <text evidence="1">PPIases accelerate the folding of proteins. It catalyzes the cis-trans isomerization of proline imidic peptide bonds in oligopeptides.</text>
</comment>
<evidence type="ECO:0000313" key="3">
    <source>
        <dbReference type="EMBL" id="KAK7457279.1"/>
    </source>
</evidence>
<dbReference type="PANTHER" id="PTHR11071:SF561">
    <property type="entry name" value="PEPTIDYL-PROLYL CIS-TRANS ISOMERASE D-RELATED"/>
    <property type="match status" value="1"/>
</dbReference>
<evidence type="ECO:0000313" key="4">
    <source>
        <dbReference type="Proteomes" id="UP001519460"/>
    </source>
</evidence>
<name>A0ABD0J3P5_9CAEN</name>
<comment type="catalytic activity">
    <reaction evidence="1">
        <text>[protein]-peptidylproline (omega=180) = [protein]-peptidylproline (omega=0)</text>
        <dbReference type="Rhea" id="RHEA:16237"/>
        <dbReference type="Rhea" id="RHEA-COMP:10747"/>
        <dbReference type="Rhea" id="RHEA-COMP:10748"/>
        <dbReference type="ChEBI" id="CHEBI:83833"/>
        <dbReference type="ChEBI" id="CHEBI:83834"/>
        <dbReference type="EC" id="5.2.1.8"/>
    </reaction>
</comment>
<protein>
    <recommendedName>
        <fullName evidence="1">Peptidyl-prolyl cis-trans isomerase</fullName>
        <shortName evidence="1">PPIase</shortName>
        <ecNumber evidence="1">5.2.1.8</ecNumber>
    </recommendedName>
</protein>
<keyword evidence="4" id="KW-1185">Reference proteome</keyword>
<accession>A0ABD0J3P5</accession>
<dbReference type="GO" id="GO:0003755">
    <property type="term" value="F:peptidyl-prolyl cis-trans isomerase activity"/>
    <property type="evidence" value="ECO:0007669"/>
    <property type="project" value="UniProtKB-UniRule"/>
</dbReference>